<dbReference type="STRING" id="1314781.A0A165HR07"/>
<gene>
    <name evidence="7" type="ORF">EXIGLDRAFT_836528</name>
</gene>
<feature type="active site" description="Charge relay system" evidence="5">
    <location>
        <position position="120"/>
    </location>
</feature>
<dbReference type="GO" id="GO:0004040">
    <property type="term" value="F:amidase activity"/>
    <property type="evidence" value="ECO:0007669"/>
    <property type="project" value="UniProtKB-EC"/>
</dbReference>
<dbReference type="Gene3D" id="3.90.1300.10">
    <property type="entry name" value="Amidase signature (AS) domain"/>
    <property type="match status" value="1"/>
</dbReference>
<protein>
    <recommendedName>
        <fullName evidence="3">amidase</fullName>
        <ecNumber evidence="3">3.5.1.4</ecNumber>
    </recommendedName>
</protein>
<dbReference type="GO" id="GO:0009062">
    <property type="term" value="P:fatty acid catabolic process"/>
    <property type="evidence" value="ECO:0007669"/>
    <property type="project" value="TreeGrafter"/>
</dbReference>
<evidence type="ECO:0000256" key="2">
    <source>
        <dbReference type="ARBA" id="ARBA00009199"/>
    </source>
</evidence>
<proteinExistence type="inferred from homology"/>
<dbReference type="FunFam" id="3.90.1300.10:FF:000003">
    <property type="entry name" value="Amidase signature enzyme"/>
    <property type="match status" value="1"/>
</dbReference>
<dbReference type="InterPro" id="IPR023631">
    <property type="entry name" value="Amidase_dom"/>
</dbReference>
<name>A0A165HR07_EXIGL</name>
<reference evidence="7 8" key="1">
    <citation type="journal article" date="2016" name="Mol. Biol. Evol.">
        <title>Comparative Genomics of Early-Diverging Mushroom-Forming Fungi Provides Insights into the Origins of Lignocellulose Decay Capabilities.</title>
        <authorList>
            <person name="Nagy L.G."/>
            <person name="Riley R."/>
            <person name="Tritt A."/>
            <person name="Adam C."/>
            <person name="Daum C."/>
            <person name="Floudas D."/>
            <person name="Sun H."/>
            <person name="Yadav J.S."/>
            <person name="Pangilinan J."/>
            <person name="Larsson K.H."/>
            <person name="Matsuura K."/>
            <person name="Barry K."/>
            <person name="Labutti K."/>
            <person name="Kuo R."/>
            <person name="Ohm R.A."/>
            <person name="Bhattacharya S.S."/>
            <person name="Shirouzu T."/>
            <person name="Yoshinaga Y."/>
            <person name="Martin F.M."/>
            <person name="Grigoriev I.V."/>
            <person name="Hibbett D.S."/>
        </authorList>
    </citation>
    <scope>NUCLEOTIDE SEQUENCE [LARGE SCALE GENOMIC DNA]</scope>
    <source>
        <strain evidence="7 8">HHB12029</strain>
    </source>
</reference>
<dbReference type="PANTHER" id="PTHR45847:SF6">
    <property type="entry name" value="FATTY ACID AMIDE HYDROLASE"/>
    <property type="match status" value="1"/>
</dbReference>
<keyword evidence="4" id="KW-0378">Hydrolase</keyword>
<dbReference type="Pfam" id="PF01425">
    <property type="entry name" value="Amidase"/>
    <property type="match status" value="1"/>
</dbReference>
<keyword evidence="8" id="KW-1185">Reference proteome</keyword>
<feature type="active site" description="Charge relay system" evidence="5">
    <location>
        <position position="195"/>
    </location>
</feature>
<evidence type="ECO:0000256" key="3">
    <source>
        <dbReference type="ARBA" id="ARBA00012922"/>
    </source>
</evidence>
<feature type="domain" description="Amidase" evidence="6">
    <location>
        <begin position="63"/>
        <end position="551"/>
    </location>
</feature>
<comment type="catalytic activity">
    <reaction evidence="1">
        <text>a monocarboxylic acid amide + H2O = a monocarboxylate + NH4(+)</text>
        <dbReference type="Rhea" id="RHEA:12020"/>
        <dbReference type="ChEBI" id="CHEBI:15377"/>
        <dbReference type="ChEBI" id="CHEBI:28938"/>
        <dbReference type="ChEBI" id="CHEBI:35757"/>
        <dbReference type="ChEBI" id="CHEBI:83628"/>
        <dbReference type="EC" id="3.5.1.4"/>
    </reaction>
</comment>
<organism evidence="7 8">
    <name type="scientific">Exidia glandulosa HHB12029</name>
    <dbReference type="NCBI Taxonomy" id="1314781"/>
    <lineage>
        <taxon>Eukaryota</taxon>
        <taxon>Fungi</taxon>
        <taxon>Dikarya</taxon>
        <taxon>Basidiomycota</taxon>
        <taxon>Agaricomycotina</taxon>
        <taxon>Agaricomycetes</taxon>
        <taxon>Auriculariales</taxon>
        <taxon>Exidiaceae</taxon>
        <taxon>Exidia</taxon>
    </lineage>
</organism>
<evidence type="ECO:0000256" key="5">
    <source>
        <dbReference type="PIRSR" id="PIRSR001221-1"/>
    </source>
</evidence>
<feature type="active site" description="Acyl-ester intermediate" evidence="5">
    <location>
        <position position="219"/>
    </location>
</feature>
<evidence type="ECO:0000256" key="4">
    <source>
        <dbReference type="ARBA" id="ARBA00022801"/>
    </source>
</evidence>
<dbReference type="OrthoDB" id="6428749at2759"/>
<dbReference type="GO" id="GO:0017064">
    <property type="term" value="F:fatty acid amide hydrolase activity"/>
    <property type="evidence" value="ECO:0007669"/>
    <property type="project" value="TreeGrafter"/>
</dbReference>
<dbReference type="EC" id="3.5.1.4" evidence="3"/>
<dbReference type="PIRSF" id="PIRSF001221">
    <property type="entry name" value="Amidase_fungi"/>
    <property type="match status" value="1"/>
</dbReference>
<accession>A0A165HR07</accession>
<comment type="similarity">
    <text evidence="2">Belongs to the amidase family.</text>
</comment>
<evidence type="ECO:0000313" key="7">
    <source>
        <dbReference type="EMBL" id="KZV92336.1"/>
    </source>
</evidence>
<dbReference type="EMBL" id="KV426010">
    <property type="protein sequence ID" value="KZV92336.1"/>
    <property type="molecule type" value="Genomic_DNA"/>
</dbReference>
<dbReference type="Proteomes" id="UP000077266">
    <property type="component" value="Unassembled WGS sequence"/>
</dbReference>
<dbReference type="InParanoid" id="A0A165HR07"/>
<dbReference type="InterPro" id="IPR052096">
    <property type="entry name" value="Endocannabinoid_amidase"/>
</dbReference>
<evidence type="ECO:0000259" key="6">
    <source>
        <dbReference type="Pfam" id="PF01425"/>
    </source>
</evidence>
<dbReference type="PROSITE" id="PS00571">
    <property type="entry name" value="AMIDASES"/>
    <property type="match status" value="1"/>
</dbReference>
<dbReference type="PANTHER" id="PTHR45847">
    <property type="entry name" value="FATTY ACID AMIDE HYDROLASE"/>
    <property type="match status" value="1"/>
</dbReference>
<dbReference type="SUPFAM" id="SSF75304">
    <property type="entry name" value="Amidase signature (AS) enzymes"/>
    <property type="match status" value="1"/>
</dbReference>
<dbReference type="AlphaFoldDB" id="A0A165HR07"/>
<dbReference type="InterPro" id="IPR020556">
    <property type="entry name" value="Amidase_CS"/>
</dbReference>
<evidence type="ECO:0000256" key="1">
    <source>
        <dbReference type="ARBA" id="ARBA00001311"/>
    </source>
</evidence>
<dbReference type="InterPro" id="IPR036928">
    <property type="entry name" value="AS_sf"/>
</dbReference>
<evidence type="ECO:0000313" key="8">
    <source>
        <dbReference type="Proteomes" id="UP000077266"/>
    </source>
</evidence>
<sequence>MWPLESASLRQLVDAKDAERTAAIAEGLTEAGPASEDDHQFLCATAVYIAQQVQSGQWTAGQVVRAYVRRAALAHSRFNCFTTVRFKEAIEEADALDAGVVLAAHKTSRGKFLGVPITIKDQYDLAGYDTSNGYSSWANNPASEDAGLVKILRDEGGIVLGKTNVCQTLLFFETVNPVFGRTSNPWNAKHTCGGSSGGEATVLSADASALGIGTDKGGSLRIPSFYCGLYTLKPTLGRITKAGLSSTTPGFDGVAVVGGPMGRSVDDVDAVARISFGRATQDSESLPPVPYSEFVVTPSTRLRFGFYTFDGCIRASPATQRAVFETVAALRNAGHEVVEFTPPDITTAVELFVGLTSADGYSTMLEPIGSDPIMDELFLVTLGPKLPGFVRSIVGWLVEKVLGDEKFRRTFAASKTSTVAGYFKLNVARSQYISRWYKEVWDQGAFDGLIVPSQAIPAPLHGSTKMVPQLAVSTFLFNLLDFPTGVVPVTRVDPIKDAVTSEWLAKGPSAGTMVERRLFHGATPIYDAKAMSGLPVGVQIVGRCWEDEKVLAMMRIADDALGKRSFGPGSWTP</sequence>